<comment type="caution">
    <text evidence="2">The sequence shown here is derived from an EMBL/GenBank/DDBJ whole genome shotgun (WGS) entry which is preliminary data.</text>
</comment>
<dbReference type="AlphaFoldDB" id="A0A9D4UVF9"/>
<evidence type="ECO:0000313" key="3">
    <source>
        <dbReference type="Proteomes" id="UP000886520"/>
    </source>
</evidence>
<keyword evidence="1" id="KW-1133">Transmembrane helix</keyword>
<proteinExistence type="predicted"/>
<dbReference type="EMBL" id="JABFUD020000010">
    <property type="protein sequence ID" value="KAI5074656.1"/>
    <property type="molecule type" value="Genomic_DNA"/>
</dbReference>
<feature type="transmembrane region" description="Helical" evidence="1">
    <location>
        <begin position="65"/>
        <end position="84"/>
    </location>
</feature>
<evidence type="ECO:0000313" key="2">
    <source>
        <dbReference type="EMBL" id="KAI5074656.1"/>
    </source>
</evidence>
<keyword evidence="1" id="KW-0472">Membrane</keyword>
<dbReference type="Proteomes" id="UP000886520">
    <property type="component" value="Chromosome 10"/>
</dbReference>
<accession>A0A9D4UVF9</accession>
<organism evidence="2 3">
    <name type="scientific">Adiantum capillus-veneris</name>
    <name type="common">Maidenhair fern</name>
    <dbReference type="NCBI Taxonomy" id="13818"/>
    <lineage>
        <taxon>Eukaryota</taxon>
        <taxon>Viridiplantae</taxon>
        <taxon>Streptophyta</taxon>
        <taxon>Embryophyta</taxon>
        <taxon>Tracheophyta</taxon>
        <taxon>Polypodiopsida</taxon>
        <taxon>Polypodiidae</taxon>
        <taxon>Polypodiales</taxon>
        <taxon>Pteridineae</taxon>
        <taxon>Pteridaceae</taxon>
        <taxon>Vittarioideae</taxon>
        <taxon>Adiantum</taxon>
    </lineage>
</organism>
<name>A0A9D4UVF9_ADICA</name>
<keyword evidence="3" id="KW-1185">Reference proteome</keyword>
<keyword evidence="1" id="KW-0812">Transmembrane</keyword>
<protein>
    <submittedName>
        <fullName evidence="2">Uncharacterized protein</fullName>
    </submittedName>
</protein>
<dbReference type="OrthoDB" id="5334309at2759"/>
<sequence length="191" mass="21545">MIFFFVDPEMHFQGLKSILLTITINDLGNFGCYDDCTTNATVPLQALRHTYLVFEFVPPDIRAKVAASATCSLIFLVYTTVLLIRYRRSLAYRFDDGALSEEDMLTKTRVFNPAWSMDAKRESTFDFGISKFAVSNEESLIGNAFEAPLAYKDIGHDGESDSLLVKEGNEPPVTDTNMKSGIRRNRFILDD</sequence>
<reference evidence="2" key="1">
    <citation type="submission" date="2021-01" db="EMBL/GenBank/DDBJ databases">
        <title>Adiantum capillus-veneris genome.</title>
        <authorList>
            <person name="Fang Y."/>
            <person name="Liao Q."/>
        </authorList>
    </citation>
    <scope>NUCLEOTIDE SEQUENCE</scope>
    <source>
        <strain evidence="2">H3</strain>
        <tissue evidence="2">Leaf</tissue>
    </source>
</reference>
<evidence type="ECO:0000256" key="1">
    <source>
        <dbReference type="SAM" id="Phobius"/>
    </source>
</evidence>
<gene>
    <name evidence="2" type="ORF">GOP47_0010617</name>
</gene>